<evidence type="ECO:0000313" key="6">
    <source>
        <dbReference type="Proteomes" id="UP000566324"/>
    </source>
</evidence>
<evidence type="ECO:0000256" key="2">
    <source>
        <dbReference type="PROSITE-ProRule" id="PRU00169"/>
    </source>
</evidence>
<dbReference type="Pfam" id="PF00072">
    <property type="entry name" value="Response_reg"/>
    <property type="match status" value="1"/>
</dbReference>
<keyword evidence="6" id="KW-1185">Reference proteome</keyword>
<dbReference type="PANTHER" id="PTHR48111:SF3">
    <property type="entry name" value="TRANSCRIPTIONAL REGULATORY PROTEIN BTSR"/>
    <property type="match status" value="1"/>
</dbReference>
<dbReference type="PROSITE" id="PS50110">
    <property type="entry name" value="RESPONSE_REGULATORY"/>
    <property type="match status" value="1"/>
</dbReference>
<dbReference type="SMART" id="SM00850">
    <property type="entry name" value="LytTR"/>
    <property type="match status" value="1"/>
</dbReference>
<comment type="caution">
    <text evidence="5">The sequence shown here is derived from an EMBL/GenBank/DDBJ whole genome shotgun (WGS) entry which is preliminary data.</text>
</comment>
<dbReference type="Pfam" id="PF04397">
    <property type="entry name" value="LytTR"/>
    <property type="match status" value="1"/>
</dbReference>
<keyword evidence="2" id="KW-0597">Phosphoprotein</keyword>
<dbReference type="InterPro" id="IPR039420">
    <property type="entry name" value="WalR-like"/>
</dbReference>
<name>A0A7W7F7B8_9SPHN</name>
<dbReference type="EMBL" id="JACHNZ010000038">
    <property type="protein sequence ID" value="MBB4633261.1"/>
    <property type="molecule type" value="Genomic_DNA"/>
</dbReference>
<protein>
    <submittedName>
        <fullName evidence="5">Two-component system response regulator AlgR</fullName>
    </submittedName>
</protein>
<dbReference type="InterPro" id="IPR007492">
    <property type="entry name" value="LytTR_DNA-bd_dom"/>
</dbReference>
<organism evidence="5 6">
    <name type="scientific">Sphingosinicella soli</name>
    <dbReference type="NCBI Taxonomy" id="333708"/>
    <lineage>
        <taxon>Bacteria</taxon>
        <taxon>Pseudomonadati</taxon>
        <taxon>Pseudomonadota</taxon>
        <taxon>Alphaproteobacteria</taxon>
        <taxon>Sphingomonadales</taxon>
        <taxon>Sphingosinicellaceae</taxon>
        <taxon>Sphingosinicella</taxon>
    </lineage>
</organism>
<evidence type="ECO:0000313" key="5">
    <source>
        <dbReference type="EMBL" id="MBB4633261.1"/>
    </source>
</evidence>
<feature type="domain" description="Response regulatory" evidence="3">
    <location>
        <begin position="7"/>
        <end position="121"/>
    </location>
</feature>
<dbReference type="Proteomes" id="UP000566324">
    <property type="component" value="Unassembled WGS sequence"/>
</dbReference>
<proteinExistence type="predicted"/>
<dbReference type="InterPro" id="IPR011006">
    <property type="entry name" value="CheY-like_superfamily"/>
</dbReference>
<evidence type="ECO:0000259" key="3">
    <source>
        <dbReference type="PROSITE" id="PS50110"/>
    </source>
</evidence>
<evidence type="ECO:0000256" key="1">
    <source>
        <dbReference type="ARBA" id="ARBA00023125"/>
    </source>
</evidence>
<dbReference type="GO" id="GO:0032993">
    <property type="term" value="C:protein-DNA complex"/>
    <property type="evidence" value="ECO:0007669"/>
    <property type="project" value="TreeGrafter"/>
</dbReference>
<dbReference type="PANTHER" id="PTHR48111">
    <property type="entry name" value="REGULATOR OF RPOS"/>
    <property type="match status" value="1"/>
</dbReference>
<accession>A0A7W7F7B8</accession>
<sequence length="245" mass="27477">MTDSPLRTLVVDDEAMAIERMQVLLSRFEDVNLVGTAGTGGQALRLIEALTPDLLLLDISMPGLDGIGVAQAVQRLPQRPTIVFVTAFDQYAVTAFDVAAADYLLKPVDPARLGQALARVRELRSNAPAAPAEEDGYVKEFWVPHRSEIIRVDVDAIDMIEAERDYMRLHTADRSFLLHQTIKELERRLDPELFIRIHRSKILRRDRIKGLVHLGYGVWSVDLGDGGDHRIGRTYLSDVKRITGK</sequence>
<dbReference type="GO" id="GO:0000976">
    <property type="term" value="F:transcription cis-regulatory region binding"/>
    <property type="evidence" value="ECO:0007669"/>
    <property type="project" value="TreeGrafter"/>
</dbReference>
<dbReference type="InterPro" id="IPR001789">
    <property type="entry name" value="Sig_transdc_resp-reg_receiver"/>
</dbReference>
<dbReference type="Gene3D" id="3.40.50.2300">
    <property type="match status" value="1"/>
</dbReference>
<dbReference type="AlphaFoldDB" id="A0A7W7F7B8"/>
<dbReference type="RefSeq" id="WP_184070709.1">
    <property type="nucleotide sequence ID" value="NZ_JACHNZ010000038.1"/>
</dbReference>
<reference evidence="5 6" key="1">
    <citation type="submission" date="2020-08" db="EMBL/GenBank/DDBJ databases">
        <title>Genomic Encyclopedia of Type Strains, Phase IV (KMG-IV): sequencing the most valuable type-strain genomes for metagenomic binning, comparative biology and taxonomic classification.</title>
        <authorList>
            <person name="Goeker M."/>
        </authorList>
    </citation>
    <scope>NUCLEOTIDE SEQUENCE [LARGE SCALE GENOMIC DNA]</scope>
    <source>
        <strain evidence="5 6">DSM 17328</strain>
    </source>
</reference>
<dbReference type="GO" id="GO:0006355">
    <property type="term" value="P:regulation of DNA-templated transcription"/>
    <property type="evidence" value="ECO:0007669"/>
    <property type="project" value="TreeGrafter"/>
</dbReference>
<dbReference type="Gene3D" id="2.40.50.1020">
    <property type="entry name" value="LytTr DNA-binding domain"/>
    <property type="match status" value="1"/>
</dbReference>
<feature type="modified residue" description="4-aspartylphosphate" evidence="2">
    <location>
        <position position="58"/>
    </location>
</feature>
<dbReference type="SMART" id="SM00448">
    <property type="entry name" value="REC"/>
    <property type="match status" value="1"/>
</dbReference>
<keyword evidence="1" id="KW-0238">DNA-binding</keyword>
<dbReference type="GO" id="GO:0005829">
    <property type="term" value="C:cytosol"/>
    <property type="evidence" value="ECO:0007669"/>
    <property type="project" value="TreeGrafter"/>
</dbReference>
<feature type="domain" description="HTH LytTR-type" evidence="4">
    <location>
        <begin position="141"/>
        <end position="245"/>
    </location>
</feature>
<evidence type="ECO:0000259" key="4">
    <source>
        <dbReference type="PROSITE" id="PS50930"/>
    </source>
</evidence>
<gene>
    <name evidence="5" type="ORF">GGQ98_002893</name>
</gene>
<dbReference type="GO" id="GO:0000156">
    <property type="term" value="F:phosphorelay response regulator activity"/>
    <property type="evidence" value="ECO:0007669"/>
    <property type="project" value="TreeGrafter"/>
</dbReference>
<dbReference type="PROSITE" id="PS50930">
    <property type="entry name" value="HTH_LYTTR"/>
    <property type="match status" value="1"/>
</dbReference>
<dbReference type="SUPFAM" id="SSF52172">
    <property type="entry name" value="CheY-like"/>
    <property type="match status" value="1"/>
</dbReference>